<evidence type="ECO:0000313" key="3">
    <source>
        <dbReference type="Proteomes" id="UP000030671"/>
    </source>
</evidence>
<organism evidence="2 3">
    <name type="scientific">Heterobasidion irregulare (strain TC 32-1)</name>
    <dbReference type="NCBI Taxonomy" id="747525"/>
    <lineage>
        <taxon>Eukaryota</taxon>
        <taxon>Fungi</taxon>
        <taxon>Dikarya</taxon>
        <taxon>Basidiomycota</taxon>
        <taxon>Agaricomycotina</taxon>
        <taxon>Agaricomycetes</taxon>
        <taxon>Russulales</taxon>
        <taxon>Bondarzewiaceae</taxon>
        <taxon>Heterobasidion</taxon>
        <taxon>Heterobasidion annosum species complex</taxon>
    </lineage>
</organism>
<dbReference type="RefSeq" id="XP_009551724.1">
    <property type="nucleotide sequence ID" value="XM_009553429.1"/>
</dbReference>
<evidence type="ECO:0000256" key="1">
    <source>
        <dbReference type="SAM" id="MobiDB-lite"/>
    </source>
</evidence>
<proteinExistence type="predicted"/>
<dbReference type="InParanoid" id="W4JTH9"/>
<name>W4JTH9_HETIT</name>
<feature type="compositionally biased region" description="Basic and acidic residues" evidence="1">
    <location>
        <begin position="184"/>
        <end position="196"/>
    </location>
</feature>
<dbReference type="GeneID" id="20666618"/>
<dbReference type="EMBL" id="KI925464">
    <property type="protein sequence ID" value="ETW76857.1"/>
    <property type="molecule type" value="Genomic_DNA"/>
</dbReference>
<feature type="region of interest" description="Disordered" evidence="1">
    <location>
        <begin position="173"/>
        <end position="196"/>
    </location>
</feature>
<dbReference type="AlphaFoldDB" id="W4JTH9"/>
<dbReference type="KEGG" id="hir:HETIRDRAFT_118988"/>
<gene>
    <name evidence="2" type="ORF">HETIRDRAFT_118988</name>
</gene>
<dbReference type="HOGENOM" id="CLU_541904_0_0_1"/>
<keyword evidence="3" id="KW-1185">Reference proteome</keyword>
<accession>W4JTH9</accession>
<sequence>MATVRERFRTRPSSAVPVSSIQPRAERLLRARGPVASSCGISKTALDPSVAELVLHALCGAPRASPRPHIKKPPSASGPTVFRISPRLRSSREIAGSWLHPRVGFERRTSTLTELDSVSRSRAVGRVPRGELNGLHKRCTSAGADARIQTRCPRVDTYDDSKETSRKHIACSASGRASNVRGGAGHERDAAEAEASEVRRVNGPTSTAQCEMPPAWTASLMHVSHAMGKHLFLGSFLIEQAEAPRFRELVQELGGNPVLHTAVFRLPPPHALLCSFRNGRIRDLVKQESVPPDLRYGALRTGPRVLVSTVHFWDLADGLRIRSQPCRFQLLDDCIPWRHVSFGIVAARRGRSVLVSTLAGVAPSSEIIDKCRSTDLKVQWRRRTSRSGCRNSTQLNSASVETTNVRHVIEQVVTAKVPSAYAVLELGGLAIVERRYRHEMVKTSVRLFKIAMVDVEVHGDPKCVLWNLRFVWTTMAYSVRVLSSVSISQSDRQHIELAITVKG</sequence>
<reference evidence="2 3" key="1">
    <citation type="journal article" date="2012" name="New Phytol.">
        <title>Insight into trade-off between wood decay and parasitism from the genome of a fungal forest pathogen.</title>
        <authorList>
            <person name="Olson A."/>
            <person name="Aerts A."/>
            <person name="Asiegbu F."/>
            <person name="Belbahri L."/>
            <person name="Bouzid O."/>
            <person name="Broberg A."/>
            <person name="Canback B."/>
            <person name="Coutinho P.M."/>
            <person name="Cullen D."/>
            <person name="Dalman K."/>
            <person name="Deflorio G."/>
            <person name="van Diepen L.T."/>
            <person name="Dunand C."/>
            <person name="Duplessis S."/>
            <person name="Durling M."/>
            <person name="Gonthier P."/>
            <person name="Grimwood J."/>
            <person name="Fossdal C.G."/>
            <person name="Hansson D."/>
            <person name="Henrissat B."/>
            <person name="Hietala A."/>
            <person name="Himmelstrand K."/>
            <person name="Hoffmeister D."/>
            <person name="Hogberg N."/>
            <person name="James T.Y."/>
            <person name="Karlsson M."/>
            <person name="Kohler A."/>
            <person name="Kues U."/>
            <person name="Lee Y.H."/>
            <person name="Lin Y.C."/>
            <person name="Lind M."/>
            <person name="Lindquist E."/>
            <person name="Lombard V."/>
            <person name="Lucas S."/>
            <person name="Lunden K."/>
            <person name="Morin E."/>
            <person name="Murat C."/>
            <person name="Park J."/>
            <person name="Raffaello T."/>
            <person name="Rouze P."/>
            <person name="Salamov A."/>
            <person name="Schmutz J."/>
            <person name="Solheim H."/>
            <person name="Stahlberg J."/>
            <person name="Velez H."/>
            <person name="de Vries R.P."/>
            <person name="Wiebenga A."/>
            <person name="Woodward S."/>
            <person name="Yakovlev I."/>
            <person name="Garbelotto M."/>
            <person name="Martin F."/>
            <person name="Grigoriev I.V."/>
            <person name="Stenlid J."/>
        </authorList>
    </citation>
    <scope>NUCLEOTIDE SEQUENCE [LARGE SCALE GENOMIC DNA]</scope>
    <source>
        <strain evidence="2 3">TC 32-1</strain>
    </source>
</reference>
<protein>
    <submittedName>
        <fullName evidence="2">Uncharacterized protein</fullName>
    </submittedName>
</protein>
<evidence type="ECO:0000313" key="2">
    <source>
        <dbReference type="EMBL" id="ETW76857.1"/>
    </source>
</evidence>
<dbReference type="Proteomes" id="UP000030671">
    <property type="component" value="Unassembled WGS sequence"/>
</dbReference>